<keyword evidence="1" id="KW-0472">Membrane</keyword>
<dbReference type="AlphaFoldDB" id="A0A1N6MXG6"/>
<keyword evidence="1" id="KW-0812">Transmembrane</keyword>
<dbReference type="Proteomes" id="UP000196435">
    <property type="component" value="Unassembled WGS sequence"/>
</dbReference>
<accession>A0A1N6MXG6</accession>
<reference evidence="3" key="1">
    <citation type="submission" date="2016-12" db="EMBL/GenBank/DDBJ databases">
        <authorList>
            <person name="Gaudriault S."/>
        </authorList>
    </citation>
    <scope>NUCLEOTIDE SEQUENCE [LARGE SCALE GENOMIC DNA]</scope>
    <source>
        <strain evidence="3">HGB1681 (deposited as PTA-6826 in the American Type Culture Collection)</strain>
    </source>
</reference>
<protein>
    <submittedName>
        <fullName evidence="2">Uncharacterized protein</fullName>
    </submittedName>
</protein>
<organism evidence="2 3">
    <name type="scientific">Xenorhabdus innexi</name>
    <dbReference type="NCBI Taxonomy" id="290109"/>
    <lineage>
        <taxon>Bacteria</taxon>
        <taxon>Pseudomonadati</taxon>
        <taxon>Pseudomonadota</taxon>
        <taxon>Gammaproteobacteria</taxon>
        <taxon>Enterobacterales</taxon>
        <taxon>Morganellaceae</taxon>
        <taxon>Xenorhabdus</taxon>
    </lineage>
</organism>
<name>A0A1N6MXG6_9GAMM</name>
<gene>
    <name evidence="2" type="ORF">XIS1_290001</name>
</gene>
<feature type="transmembrane region" description="Helical" evidence="1">
    <location>
        <begin position="20"/>
        <end position="38"/>
    </location>
</feature>
<keyword evidence="1" id="KW-1133">Transmembrane helix</keyword>
<evidence type="ECO:0000313" key="2">
    <source>
        <dbReference type="EMBL" id="SIP73502.1"/>
    </source>
</evidence>
<evidence type="ECO:0000256" key="1">
    <source>
        <dbReference type="SAM" id="Phobius"/>
    </source>
</evidence>
<evidence type="ECO:0000313" key="3">
    <source>
        <dbReference type="Proteomes" id="UP000196435"/>
    </source>
</evidence>
<sequence length="44" mass="4961">MKNETLIFSWQDDVVFSVKKGVVTGIPIGIGIWVLSRLNRNSKN</sequence>
<proteinExistence type="predicted"/>
<dbReference type="EMBL" id="FTLG01000169">
    <property type="protein sequence ID" value="SIP73502.1"/>
    <property type="molecule type" value="Genomic_DNA"/>
</dbReference>